<feature type="compositionally biased region" description="Low complexity" evidence="8">
    <location>
        <begin position="51"/>
        <end position="64"/>
    </location>
</feature>
<evidence type="ECO:0000256" key="4">
    <source>
        <dbReference type="ARBA" id="ARBA00023128"/>
    </source>
</evidence>
<keyword evidence="2" id="KW-0809">Transit peptide</keyword>
<dbReference type="AlphaFoldDB" id="A0A2K1QUB9"/>
<evidence type="ECO:0000256" key="1">
    <source>
        <dbReference type="ARBA" id="ARBA00004173"/>
    </source>
</evidence>
<evidence type="ECO:0000256" key="7">
    <source>
        <dbReference type="ARBA" id="ARBA00035179"/>
    </source>
</evidence>
<organism evidence="9 10">
    <name type="scientific">Sphaceloma murrayae</name>
    <dbReference type="NCBI Taxonomy" id="2082308"/>
    <lineage>
        <taxon>Eukaryota</taxon>
        <taxon>Fungi</taxon>
        <taxon>Dikarya</taxon>
        <taxon>Ascomycota</taxon>
        <taxon>Pezizomycotina</taxon>
        <taxon>Dothideomycetes</taxon>
        <taxon>Dothideomycetidae</taxon>
        <taxon>Myriangiales</taxon>
        <taxon>Elsinoaceae</taxon>
        <taxon>Sphaceloma</taxon>
    </lineage>
</organism>
<evidence type="ECO:0000256" key="3">
    <source>
        <dbReference type="ARBA" id="ARBA00022980"/>
    </source>
</evidence>
<evidence type="ECO:0000256" key="2">
    <source>
        <dbReference type="ARBA" id="ARBA00022946"/>
    </source>
</evidence>
<evidence type="ECO:0000256" key="8">
    <source>
        <dbReference type="SAM" id="MobiDB-lite"/>
    </source>
</evidence>
<keyword evidence="5" id="KW-0687">Ribonucleoprotein</keyword>
<sequence length="230" mass="24686">MICQRCIRTGFRNTFSQTRSISRTSILSSTPKSPNAATQASPRPAPPGAPHSPSAATSTSAAQSFGTPHTRSEPKAKKDKTPKIPKSSIPAGMPLKGLNLLKGKTDPLAMEDKEYPPWLWTLLVDSKREGAEVAQGEGDLYAKSAKQRRKAAKALRKKEMAMAASGKSLAPAVPLEEQSIDLPAGDSLGASPRAVEVNLQASAVRQDVTKALRKKRRAKIKEMNFLKGMS</sequence>
<dbReference type="EMBL" id="NKHZ01000039">
    <property type="protein sequence ID" value="PNS18540.1"/>
    <property type="molecule type" value="Genomic_DNA"/>
</dbReference>
<feature type="region of interest" description="Disordered" evidence="8">
    <location>
        <begin position="22"/>
        <end position="95"/>
    </location>
</feature>
<evidence type="ECO:0000313" key="9">
    <source>
        <dbReference type="EMBL" id="PNS18540.1"/>
    </source>
</evidence>
<keyword evidence="3 9" id="KW-0689">Ribosomal protein</keyword>
<comment type="subcellular location">
    <subcellularLocation>
        <location evidence="1">Mitochondrion</location>
    </subcellularLocation>
</comment>
<dbReference type="STRING" id="2082308.A0A2K1QUB9"/>
<dbReference type="Pfam" id="PF08561">
    <property type="entry name" value="Ribosomal_L37"/>
    <property type="match status" value="1"/>
</dbReference>
<dbReference type="PANTHER" id="PTHR28595">
    <property type="entry name" value="39S RIBOSOMAL PROTEIN L54, MITOCHONDRIAL"/>
    <property type="match status" value="1"/>
</dbReference>
<keyword evidence="4" id="KW-0496">Mitochondrion</keyword>
<comment type="similarity">
    <text evidence="6">Belongs to the mitochondrion-specific ribosomal protein mL54 family.</text>
</comment>
<dbReference type="GO" id="GO:0005762">
    <property type="term" value="C:mitochondrial large ribosomal subunit"/>
    <property type="evidence" value="ECO:0007669"/>
    <property type="project" value="TreeGrafter"/>
</dbReference>
<accession>A0A2K1QUB9</accession>
<dbReference type="GO" id="GO:0003735">
    <property type="term" value="F:structural constituent of ribosome"/>
    <property type="evidence" value="ECO:0007669"/>
    <property type="project" value="TreeGrafter"/>
</dbReference>
<comment type="caution">
    <text evidence="9">The sequence shown here is derived from an EMBL/GenBank/DDBJ whole genome shotgun (WGS) entry which is preliminary data.</text>
</comment>
<dbReference type="PANTHER" id="PTHR28595:SF1">
    <property type="entry name" value="LARGE RIBOSOMAL SUBUNIT PROTEIN ML54"/>
    <property type="match status" value="1"/>
</dbReference>
<evidence type="ECO:0000256" key="5">
    <source>
        <dbReference type="ARBA" id="ARBA00023274"/>
    </source>
</evidence>
<dbReference type="Proteomes" id="UP000243797">
    <property type="component" value="Unassembled WGS sequence"/>
</dbReference>
<dbReference type="InterPro" id="IPR013870">
    <property type="entry name" value="Ribosomal_mL54"/>
</dbReference>
<protein>
    <recommendedName>
        <fullName evidence="7">Large ribosomal subunit protein mL54</fullName>
    </recommendedName>
</protein>
<evidence type="ECO:0000313" key="10">
    <source>
        <dbReference type="Proteomes" id="UP000243797"/>
    </source>
</evidence>
<proteinExistence type="inferred from homology"/>
<name>A0A2K1QUB9_9PEZI</name>
<feature type="compositionally biased region" description="Basic and acidic residues" evidence="8">
    <location>
        <begin position="70"/>
        <end position="82"/>
    </location>
</feature>
<evidence type="ECO:0000256" key="6">
    <source>
        <dbReference type="ARBA" id="ARBA00033752"/>
    </source>
</evidence>
<gene>
    <name evidence="9" type="ORF">CAC42_5079</name>
</gene>
<dbReference type="InParanoid" id="A0A2K1QUB9"/>
<keyword evidence="10" id="KW-1185">Reference proteome</keyword>
<reference evidence="9 10" key="1">
    <citation type="submission" date="2017-06" db="EMBL/GenBank/DDBJ databases">
        <title>Draft genome sequence of a variant of Elsinoe murrayae.</title>
        <authorList>
            <person name="Cheng Q."/>
        </authorList>
    </citation>
    <scope>NUCLEOTIDE SEQUENCE [LARGE SCALE GENOMIC DNA]</scope>
    <source>
        <strain evidence="9 10">CQ-2017a</strain>
    </source>
</reference>
<dbReference type="OrthoDB" id="10252718at2759"/>